<dbReference type="Gene3D" id="3.40.50.670">
    <property type="match status" value="1"/>
</dbReference>
<comment type="function">
    <text evidence="9">Control of topological states of DNA by transient breakage and subsequent rejoining of DNA strands. Topoisomerase II makes double-strand breaks.</text>
</comment>
<evidence type="ECO:0000313" key="13">
    <source>
        <dbReference type="Proteomes" id="UP000815677"/>
    </source>
</evidence>
<comment type="similarity">
    <text evidence="3 9">Belongs to the type II topoisomerase family.</text>
</comment>
<evidence type="ECO:0000256" key="5">
    <source>
        <dbReference type="ARBA" id="ARBA00022840"/>
    </source>
</evidence>
<dbReference type="SMART" id="SM00433">
    <property type="entry name" value="TOP2c"/>
    <property type="match status" value="1"/>
</dbReference>
<dbReference type="InterPro" id="IPR013759">
    <property type="entry name" value="Topo_IIA_B_C"/>
</dbReference>
<evidence type="ECO:0000256" key="10">
    <source>
        <dbReference type="SAM" id="MobiDB-lite"/>
    </source>
</evidence>
<evidence type="ECO:0000256" key="4">
    <source>
        <dbReference type="ARBA" id="ARBA00022741"/>
    </source>
</evidence>
<keyword evidence="4 9" id="KW-0547">Nucleotide-binding</keyword>
<proteinExistence type="inferred from homology"/>
<dbReference type="SUPFAM" id="SSF54211">
    <property type="entry name" value="Ribosomal protein S5 domain 2-like"/>
    <property type="match status" value="1"/>
</dbReference>
<gene>
    <name evidence="12" type="ORF">MCHLO_00462</name>
</gene>
<evidence type="ECO:0000256" key="8">
    <source>
        <dbReference type="ARBA" id="ARBA00023235"/>
    </source>
</evidence>
<protein>
    <recommendedName>
        <fullName evidence="9">DNA topoisomerase 2</fullName>
        <ecNumber evidence="9">5.6.2.2</ecNumber>
    </recommendedName>
</protein>
<dbReference type="Pfam" id="PF00204">
    <property type="entry name" value="DNA_gyraseB"/>
    <property type="match status" value="1"/>
</dbReference>
<dbReference type="Proteomes" id="UP000815677">
    <property type="component" value="Unassembled WGS sequence"/>
</dbReference>
<feature type="region of interest" description="Disordered" evidence="10">
    <location>
        <begin position="304"/>
        <end position="323"/>
    </location>
</feature>
<comment type="catalytic activity">
    <reaction evidence="1 9">
        <text>ATP-dependent breakage, passage and rejoining of double-stranded DNA.</text>
        <dbReference type="EC" id="5.6.2.2"/>
    </reaction>
</comment>
<evidence type="ECO:0000256" key="3">
    <source>
        <dbReference type="ARBA" id="ARBA00011080"/>
    </source>
</evidence>
<evidence type="ECO:0000256" key="7">
    <source>
        <dbReference type="ARBA" id="ARBA00023125"/>
    </source>
</evidence>
<dbReference type="InterPro" id="IPR001241">
    <property type="entry name" value="Topo_IIA"/>
</dbReference>
<evidence type="ECO:0000259" key="11">
    <source>
        <dbReference type="Pfam" id="PF00204"/>
    </source>
</evidence>
<evidence type="ECO:0000256" key="2">
    <source>
        <dbReference type="ARBA" id="ARBA00001946"/>
    </source>
</evidence>
<organism evidence="12 13">
    <name type="scientific">Mycena chlorophos</name>
    <name type="common">Agaric fungus</name>
    <name type="synonym">Agaricus chlorophos</name>
    <dbReference type="NCBI Taxonomy" id="658473"/>
    <lineage>
        <taxon>Eukaryota</taxon>
        <taxon>Fungi</taxon>
        <taxon>Dikarya</taxon>
        <taxon>Basidiomycota</taxon>
        <taxon>Agaricomycotina</taxon>
        <taxon>Agaricomycetes</taxon>
        <taxon>Agaricomycetidae</taxon>
        <taxon>Agaricales</taxon>
        <taxon>Marasmiineae</taxon>
        <taxon>Mycenaceae</taxon>
        <taxon>Mycena</taxon>
    </lineage>
</organism>
<keyword evidence="7 9" id="KW-0238">DNA-binding</keyword>
<accession>A0ABQ0KVD2</accession>
<dbReference type="Gene3D" id="3.30.565.10">
    <property type="entry name" value="Histidine kinase-like ATPase, C-terminal domain"/>
    <property type="match status" value="1"/>
</dbReference>
<dbReference type="InterPro" id="IPR013760">
    <property type="entry name" value="Topo_IIA-like_dom_sf"/>
</dbReference>
<comment type="subunit">
    <text evidence="9">Homodimer.</text>
</comment>
<evidence type="ECO:0000313" key="12">
    <source>
        <dbReference type="EMBL" id="GAT42760.1"/>
    </source>
</evidence>
<dbReference type="PRINTS" id="PR00418">
    <property type="entry name" value="TPI2FAMILY"/>
</dbReference>
<dbReference type="InterPro" id="IPR036890">
    <property type="entry name" value="HATPase_C_sf"/>
</dbReference>
<keyword evidence="5 9" id="KW-0067">ATP-binding</keyword>
<dbReference type="InterPro" id="IPR050634">
    <property type="entry name" value="DNA_Topoisomerase_II"/>
</dbReference>
<evidence type="ECO:0000256" key="6">
    <source>
        <dbReference type="ARBA" id="ARBA00023029"/>
    </source>
</evidence>
<feature type="domain" description="DNA topoisomerase type IIA subunit B" evidence="11">
    <location>
        <begin position="145"/>
        <end position="307"/>
    </location>
</feature>
<dbReference type="InterPro" id="IPR018522">
    <property type="entry name" value="TopoIIA_CS"/>
</dbReference>
<dbReference type="PANTHER" id="PTHR10169:SF38">
    <property type="entry name" value="DNA TOPOISOMERASE 2"/>
    <property type="match status" value="1"/>
</dbReference>
<feature type="non-terminal residue" evidence="12">
    <location>
        <position position="1"/>
    </location>
</feature>
<evidence type="ECO:0000256" key="9">
    <source>
        <dbReference type="RuleBase" id="RU362094"/>
    </source>
</evidence>
<dbReference type="EMBL" id="DF838247">
    <property type="protein sequence ID" value="GAT42760.1"/>
    <property type="molecule type" value="Genomic_DNA"/>
</dbReference>
<dbReference type="SUPFAM" id="SSF55874">
    <property type="entry name" value="ATPase domain of HSP90 chaperone/DNA topoisomerase II/histidine kinase"/>
    <property type="match status" value="1"/>
</dbReference>
<dbReference type="CDD" id="cd03481">
    <property type="entry name" value="TopoIIA_Trans_ScTopoIIA"/>
    <property type="match status" value="1"/>
</dbReference>
<dbReference type="Gene3D" id="3.30.230.10">
    <property type="match status" value="1"/>
</dbReference>
<dbReference type="InterPro" id="IPR014721">
    <property type="entry name" value="Ribsml_uS5_D2-typ_fold_subgr"/>
</dbReference>
<dbReference type="EC" id="5.6.2.2" evidence="9"/>
<evidence type="ECO:0000256" key="1">
    <source>
        <dbReference type="ARBA" id="ARBA00000185"/>
    </source>
</evidence>
<dbReference type="PANTHER" id="PTHR10169">
    <property type="entry name" value="DNA TOPOISOMERASE/GYRASE"/>
    <property type="match status" value="1"/>
</dbReference>
<comment type="cofactor">
    <cofactor evidence="2">
        <name>Mg(2+)</name>
        <dbReference type="ChEBI" id="CHEBI:18420"/>
    </cofactor>
</comment>
<dbReference type="PROSITE" id="PS00177">
    <property type="entry name" value="TOPOISOMERASE_II"/>
    <property type="match status" value="1"/>
</dbReference>
<dbReference type="InterPro" id="IPR013506">
    <property type="entry name" value="Topo_IIA_bsu_dom2"/>
</dbReference>
<name>A0ABQ0KVD2_MYCCL</name>
<keyword evidence="13" id="KW-1185">Reference proteome</keyword>
<reference evidence="12" key="1">
    <citation type="submission" date="2014-09" db="EMBL/GenBank/DDBJ databases">
        <title>Genome sequence of the luminous mushroom Mycena chlorophos for searching fungal bioluminescence genes.</title>
        <authorList>
            <person name="Tanaka Y."/>
            <person name="Kasuga D."/>
            <person name="Oba Y."/>
            <person name="Hase S."/>
            <person name="Sato K."/>
            <person name="Oba Y."/>
            <person name="Sakakibara Y."/>
        </authorList>
    </citation>
    <scope>NUCLEOTIDE SEQUENCE</scope>
</reference>
<dbReference type="InterPro" id="IPR020568">
    <property type="entry name" value="Ribosomal_Su5_D2-typ_SF"/>
</dbReference>
<keyword evidence="6 9" id="KW-0799">Topoisomerase</keyword>
<dbReference type="SUPFAM" id="SSF56719">
    <property type="entry name" value="Type II DNA topoisomerase"/>
    <property type="match status" value="1"/>
</dbReference>
<keyword evidence="8 9" id="KW-0413">Isomerase</keyword>
<sequence>SGIPIEIHSTEKIYIPELILGNVLAGSNFDDDEKKLTGGHNGFGAKLANIYSHEFTVETADSKNGQKYKQTWTEHMGKCGKAKITKNSAGEDWTKIMFRLDLKLFKMDSIDEDTASFLRKRTWDMAGTVKDTTVYYNGKRVSMKNFKQYVELYVTSAAEQKEDGDAVKAKSSLVYERISNRWEVGFTVSVGSSQHVSFANLIATRNGGTHDNLIADQISKAVIAANGKKNKGATVKPAQIKNHIWIFINSLVEMFDSQAKEQLTLPASKFGTKPLLSEDSIKKVLKSPIIENILNWAQFEADQQAKKTDGSKRSRLTGLPKLSDANNAGTKGAKNCTLILTEGDSAKTLAVAGLSLVGCDNFGVFPLRGKMLNVRDAKHEQIKKILGVQHGESYDSLRYGRLMIMTAGPRRFAYQGSTHQPLRRFVSPIVRVRKGNNKIGLWRPGPLETSIVQVSKFKLRRRLHREQKPSLEPMRCFEGIRRRWVGECLREGIRATNLKSGRTMKKYASPDDVMEELSGYRSAGAGLRSGPGFMEL</sequence>